<dbReference type="AlphaFoldDB" id="A0A803YLA6"/>
<reference evidence="1" key="2">
    <citation type="submission" date="2025-08" db="UniProtKB">
        <authorList>
            <consortium name="Ensembl"/>
        </authorList>
    </citation>
    <scope>IDENTIFICATION</scope>
</reference>
<sequence length="148" mass="16135">MRAFSAVPEAARSSPCLGAPLGRWHPLCTEGMLQWFQALGLSSSPVILWQEHPEMLLEPLPVAVVSVPRGCFFLWSQMLKKSLLPLGCCYSSPTSGCQRSCGVLWPSVPGAAQVGLTLSRELRTHWKCPISLAVKVTRTSHPLGKPEN</sequence>
<organism evidence="1 2">
    <name type="scientific">Meleagris gallopavo</name>
    <name type="common">Wild turkey</name>
    <dbReference type="NCBI Taxonomy" id="9103"/>
    <lineage>
        <taxon>Eukaryota</taxon>
        <taxon>Metazoa</taxon>
        <taxon>Chordata</taxon>
        <taxon>Craniata</taxon>
        <taxon>Vertebrata</taxon>
        <taxon>Euteleostomi</taxon>
        <taxon>Archelosauria</taxon>
        <taxon>Archosauria</taxon>
        <taxon>Dinosauria</taxon>
        <taxon>Saurischia</taxon>
        <taxon>Theropoda</taxon>
        <taxon>Coelurosauria</taxon>
        <taxon>Aves</taxon>
        <taxon>Neognathae</taxon>
        <taxon>Galloanserae</taxon>
        <taxon>Galliformes</taxon>
        <taxon>Phasianidae</taxon>
        <taxon>Meleagridinae</taxon>
        <taxon>Meleagris</taxon>
    </lineage>
</organism>
<keyword evidence="2" id="KW-1185">Reference proteome</keyword>
<name>A0A803YLA6_MELGA</name>
<reference evidence="1" key="3">
    <citation type="submission" date="2025-09" db="UniProtKB">
        <authorList>
            <consortium name="Ensembl"/>
        </authorList>
    </citation>
    <scope>IDENTIFICATION</scope>
</reference>
<reference evidence="1 2" key="1">
    <citation type="journal article" date="2010" name="PLoS Biol.">
        <title>Multi-platform next-generation sequencing of the domestic turkey (Meleagris gallopavo): genome assembly and analysis.</title>
        <authorList>
            <person name="Dalloul R.A."/>
            <person name="Long J.A."/>
            <person name="Zimin A.V."/>
            <person name="Aslam L."/>
            <person name="Beal K."/>
            <person name="Blomberg L.A."/>
            <person name="Bouffard P."/>
            <person name="Burt D.W."/>
            <person name="Crasta O."/>
            <person name="Crooijmans R.P."/>
            <person name="Cooper K."/>
            <person name="Coulombe R.A."/>
            <person name="De S."/>
            <person name="Delany M.E."/>
            <person name="Dodgson J.B."/>
            <person name="Dong J.J."/>
            <person name="Evans C."/>
            <person name="Frederickson K.M."/>
            <person name="Flicek P."/>
            <person name="Florea L."/>
            <person name="Folkerts O."/>
            <person name="Groenen M.A."/>
            <person name="Harkins T.T."/>
            <person name="Herrero J."/>
            <person name="Hoffmann S."/>
            <person name="Megens H.J."/>
            <person name="Jiang A."/>
            <person name="de Jong P."/>
            <person name="Kaiser P."/>
            <person name="Kim H."/>
            <person name="Kim K.W."/>
            <person name="Kim S."/>
            <person name="Langenberger D."/>
            <person name="Lee M.K."/>
            <person name="Lee T."/>
            <person name="Mane S."/>
            <person name="Marcais G."/>
            <person name="Marz M."/>
            <person name="McElroy A.P."/>
            <person name="Modise T."/>
            <person name="Nefedov M."/>
            <person name="Notredame C."/>
            <person name="Paton I.R."/>
            <person name="Payne W.S."/>
            <person name="Pertea G."/>
            <person name="Prickett D."/>
            <person name="Puiu D."/>
            <person name="Qioa D."/>
            <person name="Raineri E."/>
            <person name="Ruffier M."/>
            <person name="Salzberg S.L."/>
            <person name="Schatz M.C."/>
            <person name="Scheuring C."/>
            <person name="Schmidt C.J."/>
            <person name="Schroeder S."/>
            <person name="Searle S.M."/>
            <person name="Smith E.J."/>
            <person name="Smith J."/>
            <person name="Sonstegard T.S."/>
            <person name="Stadler P.F."/>
            <person name="Tafer H."/>
            <person name="Tu Z.J."/>
            <person name="Van Tassell C.P."/>
            <person name="Vilella A.J."/>
            <person name="Williams K.P."/>
            <person name="Yorke J.A."/>
            <person name="Zhang L."/>
            <person name="Zhang H.B."/>
            <person name="Zhang X."/>
            <person name="Zhang Y."/>
            <person name="Reed K.M."/>
        </authorList>
    </citation>
    <scope>NUCLEOTIDE SEQUENCE [LARGE SCALE GENOMIC DNA]</scope>
</reference>
<proteinExistence type="predicted"/>
<protein>
    <submittedName>
        <fullName evidence="1">Uncharacterized protein</fullName>
    </submittedName>
</protein>
<evidence type="ECO:0000313" key="2">
    <source>
        <dbReference type="Proteomes" id="UP000001645"/>
    </source>
</evidence>
<dbReference type="Proteomes" id="UP000001645">
    <property type="component" value="Chromosome 27"/>
</dbReference>
<dbReference type="InParanoid" id="A0A803YLA6"/>
<dbReference type="Ensembl" id="ENSMGAT00000030240.1">
    <property type="protein sequence ID" value="ENSMGAP00000032554.1"/>
    <property type="gene ID" value="ENSMGAG00000018241.1"/>
</dbReference>
<evidence type="ECO:0000313" key="1">
    <source>
        <dbReference type="Ensembl" id="ENSMGAP00000032554.1"/>
    </source>
</evidence>
<accession>A0A803YLA6</accession>